<accession>A0A7K1SHU7</accession>
<evidence type="ECO:0000259" key="1">
    <source>
        <dbReference type="Pfam" id="PF13340"/>
    </source>
</evidence>
<dbReference type="EMBL" id="WPIN01000011">
    <property type="protein sequence ID" value="MVM33391.1"/>
    <property type="molecule type" value="Genomic_DNA"/>
</dbReference>
<proteinExistence type="predicted"/>
<dbReference type="Pfam" id="PF13340">
    <property type="entry name" value="DUF4096"/>
    <property type="match status" value="1"/>
</dbReference>
<evidence type="ECO:0000313" key="3">
    <source>
        <dbReference type="Proteomes" id="UP000436006"/>
    </source>
</evidence>
<evidence type="ECO:0000313" key="2">
    <source>
        <dbReference type="EMBL" id="MVM33391.1"/>
    </source>
</evidence>
<dbReference type="InterPro" id="IPR025161">
    <property type="entry name" value="IS402-like_dom"/>
</dbReference>
<organism evidence="2 3">
    <name type="scientific">Spirosoma arboris</name>
    <dbReference type="NCBI Taxonomy" id="2682092"/>
    <lineage>
        <taxon>Bacteria</taxon>
        <taxon>Pseudomonadati</taxon>
        <taxon>Bacteroidota</taxon>
        <taxon>Cytophagia</taxon>
        <taxon>Cytophagales</taxon>
        <taxon>Cytophagaceae</taxon>
        <taxon>Spirosoma</taxon>
    </lineage>
</organism>
<dbReference type="RefSeq" id="WP_157588111.1">
    <property type="nucleotide sequence ID" value="NZ_WPIN01000011.1"/>
</dbReference>
<protein>
    <submittedName>
        <fullName evidence="2">Transposase</fullName>
    </submittedName>
</protein>
<reference evidence="2 3" key="1">
    <citation type="submission" date="2019-12" db="EMBL/GenBank/DDBJ databases">
        <title>Spirosoma sp. HMF4905 genome sequencing and assembly.</title>
        <authorList>
            <person name="Kang H."/>
            <person name="Cha I."/>
            <person name="Kim H."/>
            <person name="Joh K."/>
        </authorList>
    </citation>
    <scope>NUCLEOTIDE SEQUENCE [LARGE SCALE GENOMIC DNA]</scope>
    <source>
        <strain evidence="2 3">HMF4905</strain>
    </source>
</reference>
<feature type="domain" description="Insertion element IS402-like" evidence="1">
    <location>
        <begin position="8"/>
        <end position="72"/>
    </location>
</feature>
<gene>
    <name evidence="2" type="ORF">GO755_25350</name>
</gene>
<sequence length="99" mass="11972">MNQSFQELTDSQWQVIQLILNDKRKRWHSLRTIINAILWINYTGLQWRELDKMTDDKLPWLYVVNRKWTDAGEKRRDTFKYFVNAEKYDFSGVSALITA</sequence>
<comment type="caution">
    <text evidence="2">The sequence shown here is derived from an EMBL/GenBank/DDBJ whole genome shotgun (WGS) entry which is preliminary data.</text>
</comment>
<dbReference type="AlphaFoldDB" id="A0A7K1SHU7"/>
<name>A0A7K1SHU7_9BACT</name>
<keyword evidence="3" id="KW-1185">Reference proteome</keyword>
<dbReference type="Proteomes" id="UP000436006">
    <property type="component" value="Unassembled WGS sequence"/>
</dbReference>